<dbReference type="PANTHER" id="PTHR34033">
    <property type="entry name" value="AP-5 COMPLEX SUBUNIT BETA-1"/>
    <property type="match status" value="1"/>
</dbReference>
<dbReference type="PANTHER" id="PTHR34033:SF1">
    <property type="entry name" value="AP-5 COMPLEX SUBUNIT BETA-1"/>
    <property type="match status" value="1"/>
</dbReference>
<sequence>MTDRASSTSSSSSSSAASKPLTWQDWESLIDDFQHGGARLQRWTSEYPIPSLVDLGLISLLKKDFPLRLALIIFLEEFSLTLFTNPKSLDRLIETLRFVVQSPVDNFHITYALKDQFLISTTSILISVDVLKEFEVRYLENVVELLLTVINRPNHGLDRHTRAVACECLRQFEVYCPGLLSDIAGHLWTLCQSERTHASQSYILLLTNVIYNIVDRKLNVSVLNTSVPLVPFNVPQLALGSNLMGLNFKELRRAMAFLLEWTQVLTPCGMLEFLRLVLPVAVALELQPSMLKVQFFGMIYSYDPVLCHAVLMMYLHLFDSFDGQECEIVQRLMLISKETQHHLVFRLLAVHWVLGLLNKLMSSKEVAKKNSILELGLRFYLSVFDPLALKALKLDLLAFCTIFLDMLKKGGDSIGEVGDGKSVVKLFEDSLVSVSAFKWLPPSSTETAVAFRTFHKFLIGASSHFDVDPSTTRILMETVIFHALQEMLVDLTLEFQRLVPVIVVFIDRLLSCQKHRWLGERLLQKIDEHLLPRVTIDYRLVSYFAIFDRIAENDTIPPHGLLELLTKFMAFLVQKHGPNTGLKSWSQGSRVLGNCRTMLKYHRSSRLFIGLSRLLAFTCLYFPDLEIRDRARIYLRLLICVPGGKLRDILNLGEQLLGVPPSQHSTSFFNVQSPRHYQDIKKFKNISSYVHLERAVPLLVKQFWSLSLSTTDNKSGFLDSIRDTEPPVDEREHDGSIDHQIMSQRETIDQPLEPLQVMDSKISEILGLLRRHFSCIPDFRHMAGLKVSILCSLRFESEPFNRLWGGDSTMSGIDGVDALPAIYATVLKFSSSAPYGSIPSCRIPFLLGEPARKGSFSDQTLAVSVIPVENGSRDKESFRALVTIDLEPREPTPGLVDVFIETNAENGQIIYGQLHSITVGIEDMFLKAIAPPDITEDEIPGYYSDLFSALWEACGTSSNTGREIFSLKGGKGVAAIKGIQSVKLLEVPATSVIRATERYLAHFVVSVIGEQLVDIVKDGGIIRDVIWKDVGSDSFLDCSTSVTDVEQGPLHLTYIGDEDEGEIPVKISKRNMGCFLVLIFLPPRYHLLFRMEVCDISTLVRIRTDHWPCLAYVDDYLEALFFA</sequence>
<dbReference type="GO" id="GO:0030119">
    <property type="term" value="C:AP-type membrane coat adaptor complex"/>
    <property type="evidence" value="ECO:0000318"/>
    <property type="project" value="GO_Central"/>
</dbReference>
<dbReference type="InterPro" id="IPR038741">
    <property type="entry name" value="AP5B1"/>
</dbReference>
<dbReference type="EMBL" id="KK785023">
    <property type="protein sequence ID" value="KDO53042.1"/>
    <property type="molecule type" value="Genomic_DNA"/>
</dbReference>
<dbReference type="PaxDb" id="2711-XP_006484635.1"/>
<accession>A0A067EP97</accession>
<gene>
    <name evidence="3" type="ORF">CISIN_1g035781mg</name>
</gene>
<dbReference type="GO" id="GO:0016197">
    <property type="term" value="P:endosomal transport"/>
    <property type="evidence" value="ECO:0000318"/>
    <property type="project" value="GO_Central"/>
</dbReference>
<dbReference type="Pfam" id="PF21588">
    <property type="entry name" value="AP5B1_middle"/>
    <property type="match status" value="1"/>
</dbReference>
<dbReference type="AlphaFoldDB" id="A0A067EP97"/>
<feature type="domain" description="AP5B1 middle" evidence="1">
    <location>
        <begin position="248"/>
        <end position="645"/>
    </location>
</feature>
<evidence type="ECO:0000259" key="1">
    <source>
        <dbReference type="Pfam" id="PF21588"/>
    </source>
</evidence>
<name>A0A067EP97_CITSI</name>
<dbReference type="STRING" id="2711.A0A067EP97"/>
<evidence type="ECO:0000259" key="2">
    <source>
        <dbReference type="Pfam" id="PF21590"/>
    </source>
</evidence>
<dbReference type="InterPro" id="IPR048981">
    <property type="entry name" value="AP5B1_C"/>
</dbReference>
<keyword evidence="4" id="KW-1185">Reference proteome</keyword>
<evidence type="ECO:0000313" key="4">
    <source>
        <dbReference type="Proteomes" id="UP000027120"/>
    </source>
</evidence>
<reference evidence="3 4" key="1">
    <citation type="submission" date="2014-04" db="EMBL/GenBank/DDBJ databases">
        <authorList>
            <consortium name="International Citrus Genome Consortium"/>
            <person name="Gmitter F."/>
            <person name="Chen C."/>
            <person name="Farmerie W."/>
            <person name="Harkins T."/>
            <person name="Desany B."/>
            <person name="Mohiuddin M."/>
            <person name="Kodira C."/>
            <person name="Borodovsky M."/>
            <person name="Lomsadze A."/>
            <person name="Burns P."/>
            <person name="Jenkins J."/>
            <person name="Prochnik S."/>
            <person name="Shu S."/>
            <person name="Chapman J."/>
            <person name="Pitluck S."/>
            <person name="Schmutz J."/>
            <person name="Rokhsar D."/>
        </authorList>
    </citation>
    <scope>NUCLEOTIDE SEQUENCE</scope>
</reference>
<proteinExistence type="predicted"/>
<dbReference type="InterPro" id="IPR048979">
    <property type="entry name" value="AP5B1_middle"/>
</dbReference>
<protein>
    <submittedName>
        <fullName evidence="3">Uncharacterized protein</fullName>
    </submittedName>
</protein>
<dbReference type="Pfam" id="PF21590">
    <property type="entry name" value="AP5B1_C"/>
    <property type="match status" value="1"/>
</dbReference>
<evidence type="ECO:0000313" key="3">
    <source>
        <dbReference type="EMBL" id="KDO53042.1"/>
    </source>
</evidence>
<feature type="domain" description="AP5B1 C-terminal" evidence="2">
    <location>
        <begin position="1067"/>
        <end position="1119"/>
    </location>
</feature>
<dbReference type="eggNOG" id="ENOG502QVTX">
    <property type="taxonomic scope" value="Eukaryota"/>
</dbReference>
<dbReference type="Proteomes" id="UP000027120">
    <property type="component" value="Unassembled WGS sequence"/>
</dbReference>
<organism evidence="3 4">
    <name type="scientific">Citrus sinensis</name>
    <name type="common">Sweet orange</name>
    <name type="synonym">Citrus aurantium var. sinensis</name>
    <dbReference type="NCBI Taxonomy" id="2711"/>
    <lineage>
        <taxon>Eukaryota</taxon>
        <taxon>Viridiplantae</taxon>
        <taxon>Streptophyta</taxon>
        <taxon>Embryophyta</taxon>
        <taxon>Tracheophyta</taxon>
        <taxon>Spermatophyta</taxon>
        <taxon>Magnoliopsida</taxon>
        <taxon>eudicotyledons</taxon>
        <taxon>Gunneridae</taxon>
        <taxon>Pentapetalae</taxon>
        <taxon>rosids</taxon>
        <taxon>malvids</taxon>
        <taxon>Sapindales</taxon>
        <taxon>Rutaceae</taxon>
        <taxon>Aurantioideae</taxon>
        <taxon>Citrus</taxon>
    </lineage>
</organism>